<reference evidence="2 3" key="1">
    <citation type="submission" date="2017-04" db="EMBL/GenBank/DDBJ databases">
        <title>Draft genome sequence of Marssonina coronaria NL1: causal agent of apple blotch.</title>
        <authorList>
            <person name="Cheng Q."/>
        </authorList>
    </citation>
    <scope>NUCLEOTIDE SEQUENCE [LARGE SCALE GENOMIC DNA]</scope>
    <source>
        <strain evidence="2 3">NL1</strain>
    </source>
</reference>
<evidence type="ECO:0000313" key="2">
    <source>
        <dbReference type="EMBL" id="OWP02886.1"/>
    </source>
</evidence>
<dbReference type="GO" id="GO:0016787">
    <property type="term" value="F:hydrolase activity"/>
    <property type="evidence" value="ECO:0007669"/>
    <property type="project" value="UniProtKB-KW"/>
</dbReference>
<dbReference type="OrthoDB" id="9984024at2759"/>
<dbReference type="InterPro" id="IPR008928">
    <property type="entry name" value="6-hairpin_glycosidase_sf"/>
</dbReference>
<dbReference type="Proteomes" id="UP000242519">
    <property type="component" value="Unassembled WGS sequence"/>
</dbReference>
<dbReference type="InParanoid" id="A0A218Z6S4"/>
<dbReference type="PANTHER" id="PTHR47791">
    <property type="entry name" value="MEIOTICALLY UP-REGULATED GENE 191 PROTEIN"/>
    <property type="match status" value="1"/>
</dbReference>
<dbReference type="EMBL" id="MZNU01000204">
    <property type="protein sequence ID" value="OWP02886.1"/>
    <property type="molecule type" value="Genomic_DNA"/>
</dbReference>
<gene>
    <name evidence="2" type="ORF">B2J93_3466</name>
</gene>
<keyword evidence="2" id="KW-0378">Hydrolase</keyword>
<dbReference type="STRING" id="503106.A0A218Z6S4"/>
<keyword evidence="3" id="KW-1185">Reference proteome</keyword>
<feature type="signal peptide" evidence="1">
    <location>
        <begin position="1"/>
        <end position="17"/>
    </location>
</feature>
<dbReference type="Pfam" id="PF03663">
    <property type="entry name" value="Glyco_hydro_76"/>
    <property type="match status" value="1"/>
</dbReference>
<comment type="caution">
    <text evidence="2">The sequence shown here is derived from an EMBL/GenBank/DDBJ whole genome shotgun (WGS) entry which is preliminary data.</text>
</comment>
<dbReference type="InterPro" id="IPR053169">
    <property type="entry name" value="MUG_Protein"/>
</dbReference>
<dbReference type="Gene3D" id="1.50.10.20">
    <property type="match status" value="1"/>
</dbReference>
<dbReference type="GO" id="GO:0005975">
    <property type="term" value="P:carbohydrate metabolic process"/>
    <property type="evidence" value="ECO:0007669"/>
    <property type="project" value="InterPro"/>
</dbReference>
<dbReference type="PANTHER" id="PTHR47791:SF1">
    <property type="entry name" value="ENDO MANNANASE, GH76 FAMILY (EUROFUNG)"/>
    <property type="match status" value="1"/>
</dbReference>
<keyword evidence="1" id="KW-0732">Signal</keyword>
<dbReference type="AlphaFoldDB" id="A0A218Z6S4"/>
<dbReference type="SUPFAM" id="SSF48208">
    <property type="entry name" value="Six-hairpin glycosidases"/>
    <property type="match status" value="1"/>
</dbReference>
<sequence length="401" mass="43689">MLLSNFQFFFLLSPTASKLSAAVATDYRANAEAALGALQRWYNPDTGLWNSTGWWNSANCLTTIGHLAAVDEHVRSSAEKVFSNTLVQAQKYNLQQTKIITADFNMQTFEGPDTPAGQLQAAAVINPEGFLNGYYDDEGWWALGWIQAFDVTGNQDYLKTAVTIFDDMRNGTEPICGGGIWWDKKQTYVNAIANELHLSVASHLANRLPKQKQMYLDIATEQWNWFLQTGMINDNDTINDGLDDQCNNNNGTVWSYNQGVILGALVELDKASPPNATSPYMEKANAIAKAAIDALSTDGVLHDPCEPNCGGDGNQFKGIFMRNLQLLQSASPDNAYLDFIASNAVSVWNKDRSAGKENQLSVDWDGPFVSSANASTQSSALDALVAATAFQGPLRDGIASG</sequence>
<organism evidence="2 3">
    <name type="scientific">Diplocarpon coronariae</name>
    <dbReference type="NCBI Taxonomy" id="2795749"/>
    <lineage>
        <taxon>Eukaryota</taxon>
        <taxon>Fungi</taxon>
        <taxon>Dikarya</taxon>
        <taxon>Ascomycota</taxon>
        <taxon>Pezizomycotina</taxon>
        <taxon>Leotiomycetes</taxon>
        <taxon>Helotiales</taxon>
        <taxon>Drepanopezizaceae</taxon>
        <taxon>Diplocarpon</taxon>
    </lineage>
</organism>
<dbReference type="InterPro" id="IPR005198">
    <property type="entry name" value="Glyco_hydro_76"/>
</dbReference>
<proteinExistence type="predicted"/>
<protein>
    <submittedName>
        <fullName evidence="2">Glycoside hydrolase family 76 protein</fullName>
    </submittedName>
</protein>
<evidence type="ECO:0000256" key="1">
    <source>
        <dbReference type="SAM" id="SignalP"/>
    </source>
</evidence>
<accession>A0A218Z6S4</accession>
<feature type="chain" id="PRO_5013030342" evidence="1">
    <location>
        <begin position="18"/>
        <end position="401"/>
    </location>
</feature>
<evidence type="ECO:0000313" key="3">
    <source>
        <dbReference type="Proteomes" id="UP000242519"/>
    </source>
</evidence>
<name>A0A218Z6S4_9HELO</name>